<dbReference type="Proteomes" id="UP000887229">
    <property type="component" value="Unassembled WGS sequence"/>
</dbReference>
<dbReference type="OrthoDB" id="1058301at2759"/>
<dbReference type="AlphaFoldDB" id="A0A9P7ZHU6"/>
<evidence type="ECO:0000313" key="3">
    <source>
        <dbReference type="Proteomes" id="UP000887229"/>
    </source>
</evidence>
<name>A0A9P7ZHU6_9HYPO</name>
<dbReference type="GO" id="GO:0008081">
    <property type="term" value="F:phosphoric diester hydrolase activity"/>
    <property type="evidence" value="ECO:0007669"/>
    <property type="project" value="InterPro"/>
</dbReference>
<dbReference type="GeneID" id="70289380"/>
<evidence type="ECO:0000313" key="2">
    <source>
        <dbReference type="EMBL" id="KAG9252082.1"/>
    </source>
</evidence>
<organism evidence="2 3">
    <name type="scientific">Emericellopsis atlantica</name>
    <dbReference type="NCBI Taxonomy" id="2614577"/>
    <lineage>
        <taxon>Eukaryota</taxon>
        <taxon>Fungi</taxon>
        <taxon>Dikarya</taxon>
        <taxon>Ascomycota</taxon>
        <taxon>Pezizomycotina</taxon>
        <taxon>Sordariomycetes</taxon>
        <taxon>Hypocreomycetidae</taxon>
        <taxon>Hypocreales</taxon>
        <taxon>Bionectriaceae</taxon>
        <taxon>Emericellopsis</taxon>
    </lineage>
</organism>
<feature type="domain" description="GP-PDE" evidence="1">
    <location>
        <begin position="38"/>
        <end position="294"/>
    </location>
</feature>
<dbReference type="CDD" id="cd08570">
    <property type="entry name" value="GDPD_YPL206cp_fungi"/>
    <property type="match status" value="1"/>
</dbReference>
<dbReference type="SUPFAM" id="SSF51695">
    <property type="entry name" value="PLC-like phosphodiesterases"/>
    <property type="match status" value="1"/>
</dbReference>
<gene>
    <name evidence="2" type="ORF">F5Z01DRAFT_248877</name>
</gene>
<comment type="caution">
    <text evidence="2">The sequence shown here is derived from an EMBL/GenBank/DDBJ whole genome shotgun (WGS) entry which is preliminary data.</text>
</comment>
<dbReference type="PROSITE" id="PS51704">
    <property type="entry name" value="GP_PDE"/>
    <property type="match status" value="1"/>
</dbReference>
<dbReference type="InterPro" id="IPR030395">
    <property type="entry name" value="GP_PDE_dom"/>
</dbReference>
<dbReference type="Pfam" id="PF03009">
    <property type="entry name" value="GDPD"/>
    <property type="match status" value="1"/>
</dbReference>
<dbReference type="EMBL" id="MU251264">
    <property type="protein sequence ID" value="KAG9252082.1"/>
    <property type="molecule type" value="Genomic_DNA"/>
</dbReference>
<accession>A0A9P7ZHU6</accession>
<proteinExistence type="predicted"/>
<protein>
    <submittedName>
        <fullName evidence="2">PLC-like phosphodiesterase</fullName>
    </submittedName>
</protein>
<evidence type="ECO:0000259" key="1">
    <source>
        <dbReference type="PROSITE" id="PS51704"/>
    </source>
</evidence>
<reference evidence="2" key="1">
    <citation type="journal article" date="2021" name="IMA Fungus">
        <title>Genomic characterization of three marine fungi, including Emericellopsis atlantica sp. nov. with signatures of a generalist lifestyle and marine biomass degradation.</title>
        <authorList>
            <person name="Hagestad O.C."/>
            <person name="Hou L."/>
            <person name="Andersen J.H."/>
            <person name="Hansen E.H."/>
            <person name="Altermark B."/>
            <person name="Li C."/>
            <person name="Kuhnert E."/>
            <person name="Cox R.J."/>
            <person name="Crous P.W."/>
            <person name="Spatafora J.W."/>
            <person name="Lail K."/>
            <person name="Amirebrahimi M."/>
            <person name="Lipzen A."/>
            <person name="Pangilinan J."/>
            <person name="Andreopoulos W."/>
            <person name="Hayes R.D."/>
            <person name="Ng V."/>
            <person name="Grigoriev I.V."/>
            <person name="Jackson S.A."/>
            <person name="Sutton T.D.S."/>
            <person name="Dobson A.D.W."/>
            <person name="Rama T."/>
        </authorList>
    </citation>
    <scope>NUCLEOTIDE SEQUENCE</scope>
    <source>
        <strain evidence="2">TS7</strain>
    </source>
</reference>
<dbReference type="Gene3D" id="3.20.20.190">
    <property type="entry name" value="Phosphatidylinositol (PI) phosphodiesterase"/>
    <property type="match status" value="1"/>
</dbReference>
<dbReference type="RefSeq" id="XP_046116006.1">
    <property type="nucleotide sequence ID" value="XM_046258477.1"/>
</dbReference>
<dbReference type="GO" id="GO:0006629">
    <property type="term" value="P:lipid metabolic process"/>
    <property type="evidence" value="ECO:0007669"/>
    <property type="project" value="InterPro"/>
</dbReference>
<sequence>MTMAAEYKQLLQRAPQPIPKAPWLKAPAPSKGARVSLPQNIAHRGYKASFPENTMGAFRGAVDVGAHAIETDLHLSKDGVVVLSHDATLKRCFGIDTKISECNWDTLSTLRTVRDKNEGMPRLRDLLDMMNRPGMEHLWILLDVKIDDDADDLLSAVERTLREVTPTQHPPWHHRVVLGLWNTAFLKAARRHLPEYPMVHISFYLPYSRHFLAIPNLGFNVFQKVLVGKGGRRFMQEAQEKDRPVLAWTVNEERWMEWCIAQNETFMSSETLTVNGRMIDGVITDDPLLFSHVCDRCEKTGPTKLQGWARTRSHIEMARQVMVIKLLAMTFFFVRVWQGKFDWFGYLEDHQE</sequence>
<keyword evidence="3" id="KW-1185">Reference proteome</keyword>
<dbReference type="PANTHER" id="PTHR43805:SF1">
    <property type="entry name" value="GP-PDE DOMAIN-CONTAINING PROTEIN"/>
    <property type="match status" value="1"/>
</dbReference>
<dbReference type="InterPro" id="IPR017946">
    <property type="entry name" value="PLC-like_Pdiesterase_TIM-brl"/>
</dbReference>
<dbReference type="PANTHER" id="PTHR43805">
    <property type="entry name" value="GLYCEROPHOSPHORYL DIESTER PHOSPHODIESTERASE"/>
    <property type="match status" value="1"/>
</dbReference>